<evidence type="ECO:0000313" key="3">
    <source>
        <dbReference type="EMBL" id="QUD89767.1"/>
    </source>
</evidence>
<proteinExistence type="predicted"/>
<keyword evidence="2" id="KW-0812">Transmembrane</keyword>
<feature type="transmembrane region" description="Helical" evidence="2">
    <location>
        <begin position="58"/>
        <end position="78"/>
    </location>
</feature>
<dbReference type="KEGG" id="caul:KCG34_07820"/>
<dbReference type="EMBL" id="CP073078">
    <property type="protein sequence ID" value="QUD89767.1"/>
    <property type="molecule type" value="Genomic_DNA"/>
</dbReference>
<dbReference type="Proteomes" id="UP000676409">
    <property type="component" value="Chromosome"/>
</dbReference>
<evidence type="ECO:0000256" key="2">
    <source>
        <dbReference type="SAM" id="Phobius"/>
    </source>
</evidence>
<sequence>MTRLSNADAAAQISRRLSSSGGEAPQLSKHSEKTSNCRAIYLARFQASTHHTVYRFEVISRNYSIVALSILMLAMYISKPIQLHALDRIIDPPEWPPLWRIERHRQSLETL</sequence>
<dbReference type="RefSeq" id="WP_211939819.1">
    <property type="nucleotide sequence ID" value="NZ_CP073078.1"/>
</dbReference>
<keyword evidence="2" id="KW-1133">Transmembrane helix</keyword>
<feature type="region of interest" description="Disordered" evidence="1">
    <location>
        <begin position="1"/>
        <end position="33"/>
    </location>
</feature>
<gene>
    <name evidence="3" type="ORF">KCG34_07820</name>
</gene>
<name>A0A975G395_9CAUL</name>
<evidence type="ECO:0000256" key="1">
    <source>
        <dbReference type="SAM" id="MobiDB-lite"/>
    </source>
</evidence>
<dbReference type="AlphaFoldDB" id="A0A975G395"/>
<accession>A0A975G395</accession>
<organism evidence="3 4">
    <name type="scientific">Phenylobacterium montanum</name>
    <dbReference type="NCBI Taxonomy" id="2823693"/>
    <lineage>
        <taxon>Bacteria</taxon>
        <taxon>Pseudomonadati</taxon>
        <taxon>Pseudomonadota</taxon>
        <taxon>Alphaproteobacteria</taxon>
        <taxon>Caulobacterales</taxon>
        <taxon>Caulobacteraceae</taxon>
        <taxon>Phenylobacterium</taxon>
    </lineage>
</organism>
<reference evidence="3" key="1">
    <citation type="submission" date="2021-04" db="EMBL/GenBank/DDBJ databases">
        <title>The complete genome sequence of Caulobacter sp. S6.</title>
        <authorList>
            <person name="Tang Y."/>
            <person name="Ouyang W."/>
            <person name="Liu Q."/>
            <person name="Huang B."/>
            <person name="Guo Z."/>
            <person name="Lei P."/>
        </authorList>
    </citation>
    <scope>NUCLEOTIDE SEQUENCE</scope>
    <source>
        <strain evidence="3">S6</strain>
    </source>
</reference>
<protein>
    <submittedName>
        <fullName evidence="3">Uncharacterized protein</fullName>
    </submittedName>
</protein>
<keyword evidence="2" id="KW-0472">Membrane</keyword>
<evidence type="ECO:0000313" key="4">
    <source>
        <dbReference type="Proteomes" id="UP000676409"/>
    </source>
</evidence>
<keyword evidence="4" id="KW-1185">Reference proteome</keyword>